<dbReference type="GO" id="GO:0032541">
    <property type="term" value="C:cortical endoplasmic reticulum"/>
    <property type="evidence" value="ECO:0007669"/>
    <property type="project" value="TreeGrafter"/>
</dbReference>
<comment type="caution">
    <text evidence="10">Lacks conserved residue(s) required for the propagation of feature annotation.</text>
</comment>
<dbReference type="GO" id="GO:0000139">
    <property type="term" value="C:Golgi membrane"/>
    <property type="evidence" value="ECO:0007669"/>
    <property type="project" value="UniProtKB-SubCell"/>
</dbReference>
<keyword evidence="9 10" id="KW-0472">Membrane</keyword>
<proteinExistence type="inferred from homology"/>
<feature type="transmembrane region" description="Helical" evidence="10">
    <location>
        <begin position="102"/>
        <end position="122"/>
    </location>
</feature>
<evidence type="ECO:0000256" key="9">
    <source>
        <dbReference type="ARBA" id="ARBA00023136"/>
    </source>
</evidence>
<evidence type="ECO:0000256" key="1">
    <source>
        <dbReference type="ARBA" id="ARBA00004477"/>
    </source>
</evidence>
<dbReference type="PANTHER" id="PTHR14467:SF0">
    <property type="entry name" value="PROTEIN ARV1"/>
    <property type="match status" value="1"/>
</dbReference>
<reference evidence="12" key="1">
    <citation type="journal article" date="2018" name="Nat. Microbiol.">
        <title>Leveraging single-cell genomics to expand the fungal tree of life.</title>
        <authorList>
            <person name="Ahrendt S.R."/>
            <person name="Quandt C.A."/>
            <person name="Ciobanu D."/>
            <person name="Clum A."/>
            <person name="Salamov A."/>
            <person name="Andreopoulos B."/>
            <person name="Cheng J.F."/>
            <person name="Woyke T."/>
            <person name="Pelin A."/>
            <person name="Henrissat B."/>
            <person name="Reynolds N.K."/>
            <person name="Benny G.L."/>
            <person name="Smith M.E."/>
            <person name="James T.Y."/>
            <person name="Grigoriev I.V."/>
        </authorList>
    </citation>
    <scope>NUCLEOTIDE SEQUENCE [LARGE SCALE GENOMIC DNA]</scope>
</reference>
<evidence type="ECO:0000256" key="6">
    <source>
        <dbReference type="ARBA" id="ARBA00022989"/>
    </source>
</evidence>
<dbReference type="GO" id="GO:0006665">
    <property type="term" value="P:sphingolipid metabolic process"/>
    <property type="evidence" value="ECO:0007669"/>
    <property type="project" value="UniProtKB-UniRule"/>
</dbReference>
<keyword evidence="5 10" id="KW-0256">Endoplasmic reticulum</keyword>
<evidence type="ECO:0000313" key="12">
    <source>
        <dbReference type="Proteomes" id="UP000269721"/>
    </source>
</evidence>
<feature type="transmembrane region" description="Helical" evidence="10">
    <location>
        <begin position="143"/>
        <end position="163"/>
    </location>
</feature>
<organism evidence="11 12">
    <name type="scientific">Blyttiomyces helicus</name>
    <dbReference type="NCBI Taxonomy" id="388810"/>
    <lineage>
        <taxon>Eukaryota</taxon>
        <taxon>Fungi</taxon>
        <taxon>Fungi incertae sedis</taxon>
        <taxon>Chytridiomycota</taxon>
        <taxon>Chytridiomycota incertae sedis</taxon>
        <taxon>Chytridiomycetes</taxon>
        <taxon>Chytridiomycetes incertae sedis</taxon>
        <taxon>Blyttiomyces</taxon>
    </lineage>
</organism>
<evidence type="ECO:0000256" key="3">
    <source>
        <dbReference type="ARBA" id="ARBA00022448"/>
    </source>
</evidence>
<dbReference type="Pfam" id="PF04161">
    <property type="entry name" value="Arv1"/>
    <property type="match status" value="2"/>
</dbReference>
<comment type="function">
    <text evidence="10">Regulates also the sphingolipid metabolism.</text>
</comment>
<evidence type="ECO:0000256" key="4">
    <source>
        <dbReference type="ARBA" id="ARBA00022692"/>
    </source>
</evidence>
<comment type="subcellular location">
    <subcellularLocation>
        <location evidence="1 10">Endoplasmic reticulum membrane</location>
        <topology evidence="1 10">Multi-pass membrane protein</topology>
    </subcellularLocation>
    <subcellularLocation>
        <location evidence="10">Golgi apparatus membrane</location>
        <topology evidence="10">Multi-pass membrane protein</topology>
    </subcellularLocation>
</comment>
<gene>
    <name evidence="11" type="ORF">BDK51DRAFT_35834</name>
</gene>
<evidence type="ECO:0000256" key="5">
    <source>
        <dbReference type="ARBA" id="ARBA00022824"/>
    </source>
</evidence>
<sequence>MPVCVECGASVATLYTEYGKGNIRLTKCDGPDGCGRFADKYLENDFVIVFIDMVLHRRSVYRHLLLNAPRRSDGLHRADVKWFRLEKHIGPSSFPRPEAPLYLQYMCMLALCAIEFTMWHLGVRMGVRILKGPGLALAEYHRISSAVVVSSFGKLLLIVMVIWDYNELQYSWLISILVMTSNAEALSVYLQMGYYQTILVLVFGRAMKLATQMAIASFDPRLQVLIL</sequence>
<comment type="similarity">
    <text evidence="2 10">Belongs to the ARV1 family.</text>
</comment>
<comment type="function">
    <text evidence="10">Mediator of sterol homeostasis involved in sterol uptake, trafficking and distribution into membranes.</text>
</comment>
<evidence type="ECO:0000256" key="2">
    <source>
        <dbReference type="ARBA" id="ARBA00009187"/>
    </source>
</evidence>
<dbReference type="InterPro" id="IPR007290">
    <property type="entry name" value="Arv1"/>
</dbReference>
<keyword evidence="10" id="KW-0746">Sphingolipid metabolism</keyword>
<evidence type="ECO:0000313" key="11">
    <source>
        <dbReference type="EMBL" id="RKO94546.1"/>
    </source>
</evidence>
<dbReference type="GO" id="GO:0005789">
    <property type="term" value="C:endoplasmic reticulum membrane"/>
    <property type="evidence" value="ECO:0007669"/>
    <property type="project" value="UniProtKB-SubCell"/>
</dbReference>
<name>A0A4P9WTW9_9FUNG</name>
<dbReference type="GO" id="GO:0032366">
    <property type="term" value="P:intracellular sterol transport"/>
    <property type="evidence" value="ECO:0007669"/>
    <property type="project" value="UniProtKB-UniRule"/>
</dbReference>
<dbReference type="AlphaFoldDB" id="A0A4P9WTW9"/>
<accession>A0A4P9WTW9</accession>
<protein>
    <recommendedName>
        <fullName evidence="10">Protein ARV</fullName>
    </recommendedName>
</protein>
<dbReference type="Proteomes" id="UP000269721">
    <property type="component" value="Unassembled WGS sequence"/>
</dbReference>
<keyword evidence="3 10" id="KW-0813">Transport</keyword>
<dbReference type="PANTHER" id="PTHR14467">
    <property type="entry name" value="ARV1"/>
    <property type="match status" value="1"/>
</dbReference>
<evidence type="ECO:0000256" key="8">
    <source>
        <dbReference type="ARBA" id="ARBA00023098"/>
    </source>
</evidence>
<keyword evidence="12" id="KW-1185">Reference proteome</keyword>
<keyword evidence="8 10" id="KW-0443">Lipid metabolism</keyword>
<dbReference type="GO" id="GO:0016125">
    <property type="term" value="P:sterol metabolic process"/>
    <property type="evidence" value="ECO:0007669"/>
    <property type="project" value="UniProtKB-UniRule"/>
</dbReference>
<dbReference type="GO" id="GO:0097036">
    <property type="term" value="P:regulation of plasma membrane sterol distribution"/>
    <property type="evidence" value="ECO:0007669"/>
    <property type="project" value="UniProtKB-UniRule"/>
</dbReference>
<keyword evidence="10" id="KW-0333">Golgi apparatus</keyword>
<evidence type="ECO:0000256" key="10">
    <source>
        <dbReference type="RuleBase" id="RU368065"/>
    </source>
</evidence>
<dbReference type="OrthoDB" id="2192830at2759"/>
<keyword evidence="6 10" id="KW-1133">Transmembrane helix</keyword>
<keyword evidence="7 10" id="KW-0445">Lipid transport</keyword>
<keyword evidence="4 10" id="KW-0812">Transmembrane</keyword>
<dbReference type="EMBL" id="KZ993869">
    <property type="protein sequence ID" value="RKO94546.1"/>
    <property type="molecule type" value="Genomic_DNA"/>
</dbReference>
<evidence type="ECO:0000256" key="7">
    <source>
        <dbReference type="ARBA" id="ARBA00023055"/>
    </source>
</evidence>